<dbReference type="eggNOG" id="arCOG08157">
    <property type="taxonomic scope" value="Archaea"/>
</dbReference>
<keyword evidence="1" id="KW-0472">Membrane</keyword>
<reference evidence="3" key="3">
    <citation type="submission" date="2016-11" db="EMBL/GenBank/DDBJ databases">
        <authorList>
            <person name="Jaros S."/>
            <person name="Januszkiewicz K."/>
            <person name="Wedrychowicz H."/>
        </authorList>
    </citation>
    <scope>NUCLEOTIDE SEQUENCE [LARGE SCALE GENOMIC DNA]</scope>
    <source>
        <strain evidence="3">DX253</strain>
    </source>
</reference>
<evidence type="ECO:0000256" key="1">
    <source>
        <dbReference type="SAM" id="Phobius"/>
    </source>
</evidence>
<feature type="transmembrane region" description="Helical" evidence="1">
    <location>
        <begin position="176"/>
        <end position="202"/>
    </location>
</feature>
<protein>
    <submittedName>
        <fullName evidence="2">Putative sodium/phosphate symporter</fullName>
    </submittedName>
</protein>
<evidence type="ECO:0000313" key="5">
    <source>
        <dbReference type="Proteomes" id="UP000184203"/>
    </source>
</evidence>
<dbReference type="RefSeq" id="WP_007983233.1">
    <property type="nucleotide sequence ID" value="NZ_AEMG01000029.1"/>
</dbReference>
<reference evidence="5" key="2">
    <citation type="submission" date="2016-11" db="EMBL/GenBank/DDBJ databases">
        <authorList>
            <person name="Varghese N."/>
            <person name="Submissions S."/>
        </authorList>
    </citation>
    <scope>NUCLEOTIDE SEQUENCE [LARGE SCALE GENOMIC DNA]</scope>
    <source>
        <strain evidence="5">DX253</strain>
    </source>
</reference>
<proteinExistence type="predicted"/>
<dbReference type="Proteomes" id="UP000003751">
    <property type="component" value="Unassembled WGS sequence"/>
</dbReference>
<evidence type="ECO:0000313" key="3">
    <source>
        <dbReference type="EMBL" id="SHL05798.1"/>
    </source>
</evidence>
<feature type="transmembrane region" description="Helical" evidence="1">
    <location>
        <begin position="335"/>
        <end position="357"/>
    </location>
</feature>
<feature type="transmembrane region" description="Helical" evidence="1">
    <location>
        <begin position="393"/>
        <end position="414"/>
    </location>
</feature>
<gene>
    <name evidence="3" type="ORF">SAMN05444342_2874</name>
    <name evidence="2" type="ORF">ZOD2009_20997</name>
</gene>
<evidence type="ECO:0000313" key="4">
    <source>
        <dbReference type="Proteomes" id="UP000003751"/>
    </source>
</evidence>
<keyword evidence="5" id="KW-1185">Reference proteome</keyword>
<feature type="transmembrane region" description="Helical" evidence="1">
    <location>
        <begin position="117"/>
        <end position="136"/>
    </location>
</feature>
<evidence type="ECO:0000313" key="2">
    <source>
        <dbReference type="EMBL" id="EFW90111.1"/>
    </source>
</evidence>
<dbReference type="PATRIC" id="fig|797209.4.peg.4117"/>
<dbReference type="EMBL" id="AEMG01000029">
    <property type="protein sequence ID" value="EFW90111.1"/>
    <property type="molecule type" value="Genomic_DNA"/>
</dbReference>
<feature type="transmembrane region" description="Helical" evidence="1">
    <location>
        <begin position="277"/>
        <end position="297"/>
    </location>
</feature>
<dbReference type="OrthoDB" id="205566at2157"/>
<feature type="transmembrane region" description="Helical" evidence="1">
    <location>
        <begin position="245"/>
        <end position="265"/>
    </location>
</feature>
<feature type="transmembrane region" description="Helical" evidence="1">
    <location>
        <begin position="369"/>
        <end position="387"/>
    </location>
</feature>
<keyword evidence="1" id="KW-0812">Transmembrane</keyword>
<feature type="transmembrane region" description="Helical" evidence="1">
    <location>
        <begin position="84"/>
        <end position="105"/>
    </location>
</feature>
<dbReference type="STRING" id="797209.GCA_000376445_03239"/>
<dbReference type="EMBL" id="FRAN01000004">
    <property type="protein sequence ID" value="SHL05798.1"/>
    <property type="molecule type" value="Genomic_DNA"/>
</dbReference>
<sequence length="541" mass="58262">MRKRRSIGLVALAVVLIALAMRTIPLYWSPLAFNTDGFKFAGFARETIRHGYIPASTTSFNPDEYTFSALLAICSQLTGIEPLYVAQLLTASIGATVCLFVVVVTRRIGARLRWSRFDVRIAAFVAGVVLATNGIFLGRSTAVTSEGLGLVFVILGVVAFARALRTNRRSWMAVTGLVLVLFPLTHNLSTIVGGFAIVSLLALSLRSSTDRRGLMMVLMVAGFWTYVSVYYTTFKLDELSRISSAPGLFVAWIIVLVMLTIWLSTTSPRIQRDLPSAVLLAAVGLVTANAVTPIFPGTATTGKLVFVYVLPIALVGVVASRGIPRLVDAGLDGSVVFALLLGTLSIIGFALTGGLTVPYQDLAIRAQTFVHIPFAVLAGLGVVLLAQRWDSRSVRAALVVTVVLCTVVSAPLAFSGLRATSAQPLVTQSEFETATFAATHTDQWASDGHMTRIASKYYPGRSTPSQTGVYVWLHDDGPVPNCPVVAQRSWTTVGAQLFPASPETIDRRSYVSVSQRRNLIYTVSGDDPLTLLIPRERMSAC</sequence>
<keyword evidence="1" id="KW-1133">Transmembrane helix</keyword>
<dbReference type="Proteomes" id="UP000184203">
    <property type="component" value="Unassembled WGS sequence"/>
</dbReference>
<name>E7QZJ0_HALPU</name>
<dbReference type="AlphaFoldDB" id="E7QZJ0"/>
<feature type="transmembrane region" description="Helical" evidence="1">
    <location>
        <begin position="148"/>
        <end position="164"/>
    </location>
</feature>
<feature type="transmembrane region" description="Helical" evidence="1">
    <location>
        <begin position="304"/>
        <end position="323"/>
    </location>
</feature>
<organism evidence="2 4">
    <name type="scientific">Haladaptatus paucihalophilus DX253</name>
    <dbReference type="NCBI Taxonomy" id="797209"/>
    <lineage>
        <taxon>Archaea</taxon>
        <taxon>Methanobacteriati</taxon>
        <taxon>Methanobacteriota</taxon>
        <taxon>Stenosarchaea group</taxon>
        <taxon>Halobacteria</taxon>
        <taxon>Halobacteriales</taxon>
        <taxon>Haladaptataceae</taxon>
        <taxon>Haladaptatus</taxon>
    </lineage>
</organism>
<reference evidence="2 4" key="1">
    <citation type="journal article" date="2014" name="ISME J.">
        <title>Trehalose/2-sulfotrehalose biosynthesis and glycine-betaine uptake are widely spread mechanisms for osmoadaptation in the Halobacteriales.</title>
        <authorList>
            <person name="Youssef N.H."/>
            <person name="Savage-Ashlock K.N."/>
            <person name="McCully A.L."/>
            <person name="Luedtke B."/>
            <person name="Shaw E.I."/>
            <person name="Hoff W.D."/>
            <person name="Elshahed M.S."/>
        </authorList>
    </citation>
    <scope>NUCLEOTIDE SEQUENCE [LARGE SCALE GENOMIC DNA]</scope>
    <source>
        <strain evidence="2 4">DX253</strain>
    </source>
</reference>
<accession>E7QZJ0</accession>
<feature type="transmembrane region" description="Helical" evidence="1">
    <location>
        <begin position="214"/>
        <end position="233"/>
    </location>
</feature>